<dbReference type="AlphaFoldDB" id="A0A4D6KC03"/>
<protein>
    <submittedName>
        <fullName evidence="2">Uncharacterized protein</fullName>
    </submittedName>
</protein>
<reference evidence="2 3" key="2">
    <citation type="submission" date="2019-04" db="EMBL/GenBank/DDBJ databases">
        <authorList>
            <person name="Yang S."/>
            <person name="Wei W."/>
        </authorList>
    </citation>
    <scope>NUCLEOTIDE SEQUENCE [LARGE SCALE GENOMIC DNA]</scope>
    <source>
        <strain evidence="3">ZP60</strain>
    </source>
</reference>
<gene>
    <name evidence="2" type="ORF">E5139_08330</name>
</gene>
<dbReference type="Proteomes" id="UP000297053">
    <property type="component" value="Chromosome"/>
</dbReference>
<reference evidence="2 3" key="1">
    <citation type="submission" date="2019-04" db="EMBL/GenBank/DDBJ databases">
        <title>Complete genome sequence of Arthrobacter sp. ZXY-2 associated with effective atrazine degradation and salt adaptation.</title>
        <authorList>
            <person name="Zhao X."/>
        </authorList>
    </citation>
    <scope>NUCLEOTIDE SEQUENCE [LARGE SCALE GENOMIC DNA]</scope>
    <source>
        <strain evidence="3">ZP60</strain>
    </source>
</reference>
<evidence type="ECO:0000313" key="3">
    <source>
        <dbReference type="Proteomes" id="UP000297053"/>
    </source>
</evidence>
<sequence>MADNKSGRDEQADNADRRQRERDILTALERNDETEPPVDERTLGELETELDALSFPATAREVVEAVGDRTVESDANVHTVAELLPETDQEIFDEPATVRTRVQRPTVAAAMKRIVEHCQSIQQTSLGTSQREAYEKTFRALKAIDADDDDEGIQYMADWIVERVDETGKLPGSRAVRREAATFCRENGYSVRNDEWLGV</sequence>
<dbReference type="EMBL" id="CP039375">
    <property type="protein sequence ID" value="QCD65640.1"/>
    <property type="molecule type" value="Genomic_DNA"/>
</dbReference>
<feature type="region of interest" description="Disordered" evidence="1">
    <location>
        <begin position="1"/>
        <end position="39"/>
    </location>
</feature>
<evidence type="ECO:0000256" key="1">
    <source>
        <dbReference type="SAM" id="MobiDB-lite"/>
    </source>
</evidence>
<proteinExistence type="predicted"/>
<evidence type="ECO:0000313" key="2">
    <source>
        <dbReference type="EMBL" id="QCD65640.1"/>
    </source>
</evidence>
<dbReference type="RefSeq" id="WP_015762006.1">
    <property type="nucleotide sequence ID" value="NZ_CP039375.1"/>
</dbReference>
<dbReference type="KEGG" id="halz:E5139_08330"/>
<accession>A0A4D6KC03</accession>
<organism evidence="2 3">
    <name type="scientific">Halomicrobium mukohataei</name>
    <dbReference type="NCBI Taxonomy" id="57705"/>
    <lineage>
        <taxon>Archaea</taxon>
        <taxon>Methanobacteriati</taxon>
        <taxon>Methanobacteriota</taxon>
        <taxon>Stenosarchaea group</taxon>
        <taxon>Halobacteria</taxon>
        <taxon>Halobacteriales</taxon>
        <taxon>Haloarculaceae</taxon>
        <taxon>Halomicrobium</taxon>
    </lineage>
</organism>
<name>A0A4D6KC03_9EURY</name>
<dbReference type="Pfam" id="PF19102">
    <property type="entry name" value="DUF5789"/>
    <property type="match status" value="1"/>
</dbReference>
<dbReference type="OMA" id="HIHENEK"/>
<dbReference type="GeneID" id="42178936"/>
<dbReference type="InterPro" id="IPR043899">
    <property type="entry name" value="DUF5789"/>
</dbReference>